<dbReference type="Proteomes" id="UP000076874">
    <property type="component" value="Unassembled WGS sequence"/>
</dbReference>
<gene>
    <name evidence="2" type="ORF">SPI_04716</name>
</gene>
<protein>
    <submittedName>
        <fullName evidence="2">Uncharacterized protein</fullName>
    </submittedName>
</protein>
<feature type="compositionally biased region" description="Basic and acidic residues" evidence="1">
    <location>
        <begin position="203"/>
        <end position="221"/>
    </location>
</feature>
<evidence type="ECO:0000256" key="1">
    <source>
        <dbReference type="SAM" id="MobiDB-lite"/>
    </source>
</evidence>
<comment type="caution">
    <text evidence="2">The sequence shown here is derived from an EMBL/GenBank/DDBJ whole genome shotgun (WGS) entry which is preliminary data.</text>
</comment>
<feature type="compositionally biased region" description="Polar residues" evidence="1">
    <location>
        <begin position="266"/>
        <end position="278"/>
    </location>
</feature>
<reference evidence="2 3" key="1">
    <citation type="journal article" date="2016" name="Genome Biol. Evol.">
        <title>Divergent and convergent evolution of fungal pathogenicity.</title>
        <authorList>
            <person name="Shang Y."/>
            <person name="Xiao G."/>
            <person name="Zheng P."/>
            <person name="Cen K."/>
            <person name="Zhan S."/>
            <person name="Wang C."/>
        </authorList>
    </citation>
    <scope>NUCLEOTIDE SEQUENCE [LARGE SCALE GENOMIC DNA]</scope>
    <source>
        <strain evidence="2 3">RCEF 264</strain>
    </source>
</reference>
<accession>A0A167USF9</accession>
<evidence type="ECO:0000313" key="2">
    <source>
        <dbReference type="EMBL" id="OAA61857.1"/>
    </source>
</evidence>
<organism evidence="2 3">
    <name type="scientific">Niveomyces insectorum RCEF 264</name>
    <dbReference type="NCBI Taxonomy" id="1081102"/>
    <lineage>
        <taxon>Eukaryota</taxon>
        <taxon>Fungi</taxon>
        <taxon>Dikarya</taxon>
        <taxon>Ascomycota</taxon>
        <taxon>Pezizomycotina</taxon>
        <taxon>Sordariomycetes</taxon>
        <taxon>Hypocreomycetidae</taxon>
        <taxon>Hypocreales</taxon>
        <taxon>Cordycipitaceae</taxon>
        <taxon>Niveomyces</taxon>
    </lineage>
</organism>
<dbReference type="EMBL" id="AZHD01000007">
    <property type="protein sequence ID" value="OAA61857.1"/>
    <property type="molecule type" value="Genomic_DNA"/>
</dbReference>
<evidence type="ECO:0000313" key="3">
    <source>
        <dbReference type="Proteomes" id="UP000076874"/>
    </source>
</evidence>
<feature type="region of interest" description="Disordered" evidence="1">
    <location>
        <begin position="108"/>
        <end position="235"/>
    </location>
</feature>
<proteinExistence type="predicted"/>
<keyword evidence="3" id="KW-1185">Reference proteome</keyword>
<dbReference type="AlphaFoldDB" id="A0A167USF9"/>
<name>A0A167USF9_9HYPO</name>
<sequence length="375" mass="40005">MSSLASPAAVANMDGWMADSLLPALANRGQGILRGDRSSKFWRRHSTSLDLDCIYARERALFLRVTQAIKSCKPCDNLQGPFQADLSGNQGTEQDDYDVASIPETEFETPAVRCSGPRTSPLRFLPLSPPADTASDRAHRQPSKHALPSSSQQRDVYDTAPPAGYKRLRKLHGGKPVVTPRIRSRTRSSTTTQQSLGDGFSGDEARPRTLARLGRDNRETSDGAAAKKRKRSSAASPILGTLDVVSLSQESKATGPAAEVPKAVPATTNMAGNGSNKRTAIITPLRPRPGSRPKPRPARIDFLWAQPTKATAPAVLSNDAHAEADDGDSSVIFVRGTSSLCEDGFTGESDCRPAAKANGDAGSISGLPPLRCIRV</sequence>
<feature type="region of interest" description="Disordered" evidence="1">
    <location>
        <begin position="253"/>
        <end position="296"/>
    </location>
</feature>